<reference evidence="14 15" key="1">
    <citation type="submission" date="2011-12" db="EMBL/GenBank/DDBJ databases">
        <title>The Genome Sequence of Prevotella maculosa OT 289.</title>
        <authorList>
            <consortium name="The Broad Institute Genome Sequencing Platform"/>
            <person name="Earl A."/>
            <person name="Ward D."/>
            <person name="Feldgarden M."/>
            <person name="Gevers D."/>
            <person name="Izard J."/>
            <person name="Blanton J.M."/>
            <person name="Mathney J."/>
            <person name="Tanner A.C."/>
            <person name="Dewhirst F.E."/>
            <person name="Young S.K."/>
            <person name="Zeng Q."/>
            <person name="Gargeya S."/>
            <person name="Fitzgerald M."/>
            <person name="Haas B."/>
            <person name="Abouelleil A."/>
            <person name="Alvarado L."/>
            <person name="Arachchi H.M."/>
            <person name="Berlin A."/>
            <person name="Chapman S.B."/>
            <person name="Gearin G."/>
            <person name="Goldberg J."/>
            <person name="Griggs A."/>
            <person name="Gujja S."/>
            <person name="Hansen M."/>
            <person name="Heiman D."/>
            <person name="Howarth C."/>
            <person name="Larimer J."/>
            <person name="Lui A."/>
            <person name="MacDonald P.J.P."/>
            <person name="McCowen C."/>
            <person name="Montmayeur A."/>
            <person name="Murphy C."/>
            <person name="Neiman D."/>
            <person name="Pearson M."/>
            <person name="Priest M."/>
            <person name="Roberts A."/>
            <person name="Saif S."/>
            <person name="Shea T."/>
            <person name="Sisk P."/>
            <person name="Stolte C."/>
            <person name="Sykes S."/>
            <person name="Wortman J."/>
            <person name="Nusbaum C."/>
            <person name="Birren B."/>
        </authorList>
    </citation>
    <scope>NUCLEOTIDE SEQUENCE [LARGE SCALE GENOMIC DNA]</scope>
    <source>
        <strain evidence="14 15">OT 289</strain>
    </source>
</reference>
<name>H1HMF3_9BACT</name>
<dbReference type="RefSeq" id="WP_008565228.1">
    <property type="nucleotide sequence ID" value="NZ_JH594503.1"/>
</dbReference>
<dbReference type="STRING" id="999422.HMPREF9944_01290"/>
<evidence type="ECO:0000256" key="9">
    <source>
        <dbReference type="ARBA" id="ARBA00022898"/>
    </source>
</evidence>
<dbReference type="GO" id="GO:0005737">
    <property type="term" value="C:cytoplasm"/>
    <property type="evidence" value="ECO:0007669"/>
    <property type="project" value="TreeGrafter"/>
</dbReference>
<evidence type="ECO:0000256" key="5">
    <source>
        <dbReference type="ARBA" id="ARBA00011270"/>
    </source>
</evidence>
<dbReference type="OrthoDB" id="9766131at2"/>
<evidence type="ECO:0000256" key="8">
    <source>
        <dbReference type="ARBA" id="ARBA00022822"/>
    </source>
</evidence>
<keyword evidence="15" id="KW-1185">Reference proteome</keyword>
<dbReference type="PIRSF" id="PIRSF001413">
    <property type="entry name" value="Trp_syn_beta"/>
    <property type="match status" value="1"/>
</dbReference>
<dbReference type="NCBIfam" id="TIGR01415">
    <property type="entry name" value="trpB_rel"/>
    <property type="match status" value="1"/>
</dbReference>
<evidence type="ECO:0000259" key="13">
    <source>
        <dbReference type="Pfam" id="PF00291"/>
    </source>
</evidence>
<evidence type="ECO:0000256" key="11">
    <source>
        <dbReference type="ARBA" id="ARBA00023239"/>
    </source>
</evidence>
<dbReference type="PATRIC" id="fig|999422.3.peg.1333"/>
<evidence type="ECO:0000256" key="6">
    <source>
        <dbReference type="ARBA" id="ARBA00012043"/>
    </source>
</evidence>
<dbReference type="EMBL" id="AGEK01000025">
    <property type="protein sequence ID" value="EHO70671.1"/>
    <property type="molecule type" value="Genomic_DNA"/>
</dbReference>
<dbReference type="PANTHER" id="PTHR48077:SF6">
    <property type="entry name" value="TRYPTOPHAN SYNTHASE"/>
    <property type="match status" value="1"/>
</dbReference>
<dbReference type="GO" id="GO:0004834">
    <property type="term" value="F:tryptophan synthase activity"/>
    <property type="evidence" value="ECO:0007669"/>
    <property type="project" value="UniProtKB-EC"/>
</dbReference>
<comment type="catalytic activity">
    <reaction evidence="12">
        <text>(1S,2R)-1-C-(indol-3-yl)glycerol 3-phosphate + L-serine = D-glyceraldehyde 3-phosphate + L-tryptophan + H2O</text>
        <dbReference type="Rhea" id="RHEA:10532"/>
        <dbReference type="ChEBI" id="CHEBI:15377"/>
        <dbReference type="ChEBI" id="CHEBI:33384"/>
        <dbReference type="ChEBI" id="CHEBI:57912"/>
        <dbReference type="ChEBI" id="CHEBI:58866"/>
        <dbReference type="ChEBI" id="CHEBI:59776"/>
        <dbReference type="EC" id="4.2.1.20"/>
    </reaction>
</comment>
<keyword evidence="9" id="KW-0663">Pyridoxal phosphate</keyword>
<evidence type="ECO:0000256" key="2">
    <source>
        <dbReference type="ARBA" id="ARBA00002786"/>
    </source>
</evidence>
<keyword evidence="10" id="KW-0057">Aromatic amino acid biosynthesis</keyword>
<dbReference type="GO" id="GO:0030170">
    <property type="term" value="F:pyridoxal phosphate binding"/>
    <property type="evidence" value="ECO:0007669"/>
    <property type="project" value="InterPro"/>
</dbReference>
<dbReference type="InterPro" id="IPR006316">
    <property type="entry name" value="Trp_synth_b-like"/>
</dbReference>
<evidence type="ECO:0000256" key="1">
    <source>
        <dbReference type="ARBA" id="ARBA00001933"/>
    </source>
</evidence>
<evidence type="ECO:0000256" key="7">
    <source>
        <dbReference type="ARBA" id="ARBA00022605"/>
    </source>
</evidence>
<dbReference type="PANTHER" id="PTHR48077">
    <property type="entry name" value="TRYPTOPHAN SYNTHASE-RELATED"/>
    <property type="match status" value="1"/>
</dbReference>
<comment type="function">
    <text evidence="2">The beta subunit is responsible for the synthesis of L-tryptophan from indole and L-serine.</text>
</comment>
<proteinExistence type="inferred from homology"/>
<comment type="cofactor">
    <cofactor evidence="1">
        <name>pyridoxal 5'-phosphate</name>
        <dbReference type="ChEBI" id="CHEBI:597326"/>
    </cofactor>
</comment>
<gene>
    <name evidence="14" type="ORF">HMPREF9944_01290</name>
</gene>
<dbReference type="NCBIfam" id="NF009057">
    <property type="entry name" value="PRK12391.1"/>
    <property type="match status" value="1"/>
</dbReference>
<evidence type="ECO:0000313" key="14">
    <source>
        <dbReference type="EMBL" id="EHO70671.1"/>
    </source>
</evidence>
<dbReference type="AlphaFoldDB" id="H1HMF3"/>
<organism evidence="14 15">
    <name type="scientific">Segatella maculosa OT 289</name>
    <dbReference type="NCBI Taxonomy" id="999422"/>
    <lineage>
        <taxon>Bacteria</taxon>
        <taxon>Pseudomonadati</taxon>
        <taxon>Bacteroidota</taxon>
        <taxon>Bacteroidia</taxon>
        <taxon>Bacteroidales</taxon>
        <taxon>Prevotellaceae</taxon>
        <taxon>Segatella</taxon>
    </lineage>
</organism>
<evidence type="ECO:0000256" key="10">
    <source>
        <dbReference type="ARBA" id="ARBA00023141"/>
    </source>
</evidence>
<keyword evidence="7" id="KW-0028">Amino-acid biosynthesis</keyword>
<comment type="caution">
    <text evidence="14">The sequence shown here is derived from an EMBL/GenBank/DDBJ whole genome shotgun (WGS) entry which is preliminary data.</text>
</comment>
<dbReference type="EC" id="4.2.1.20" evidence="6"/>
<accession>H1HMF3</accession>
<dbReference type="InterPro" id="IPR036052">
    <property type="entry name" value="TrpB-like_PALP_sf"/>
</dbReference>
<dbReference type="Pfam" id="PF00291">
    <property type="entry name" value="PALP"/>
    <property type="match status" value="1"/>
</dbReference>
<sequence>MRQKKFILQEQEIPTHWYNIQADMPTKPLPPLNPATRKPLNADDLSHIFNKECAKQEMDMEHTWIEIPEEVREKYSYYRTTPLVRAYALENALGTTAHIYFKNESTNPLGSHKINSAIPQCYYCKQEGDTNVTTETGAGQWGMALSYAAKLYGLEAAVYQVKITMQQKPYRSTVMRTFGATVEGSPSMSTRAGKNVITRDPNYPGSLGTAISEAIELATTTPGCKYALGSVLNHVALHQTVIGLEAEKQMKLAGEYPDKVIACFGGGSNFGGIAFPFMRHLFDGSHKDTEFIAAEPESCPKLTRGKFEYDFGDEAGYTPLLPMYTLGHDFKPANIHAGGLRYHGAGVIISQLIKDGFMKGVDIPQLESFEAGLLFAQTEGIIPAPESCHAIAATIREANKATKAGQSPVILFCLSGHGLIDMPSYESFINGDLRNYSVSNSEIEENLKKVPR</sequence>
<evidence type="ECO:0000256" key="4">
    <source>
        <dbReference type="ARBA" id="ARBA00009982"/>
    </source>
</evidence>
<evidence type="ECO:0000256" key="3">
    <source>
        <dbReference type="ARBA" id="ARBA00004733"/>
    </source>
</evidence>
<feature type="domain" description="Tryptophan synthase beta chain-like PALP" evidence="13">
    <location>
        <begin position="78"/>
        <end position="415"/>
    </location>
</feature>
<comment type="subunit">
    <text evidence="5">Tetramer of two alpha and two beta chains.</text>
</comment>
<comment type="pathway">
    <text evidence="3">Amino-acid biosynthesis; L-tryptophan biosynthesis; L-tryptophan from chorismate: step 5/5.</text>
</comment>
<evidence type="ECO:0000313" key="15">
    <source>
        <dbReference type="Proteomes" id="UP000003167"/>
    </source>
</evidence>
<dbReference type="PIRSF" id="PIRSF500824">
    <property type="entry name" value="TrpB_prok"/>
    <property type="match status" value="1"/>
</dbReference>
<keyword evidence="8" id="KW-0822">Tryptophan biosynthesis</keyword>
<protein>
    <recommendedName>
        <fullName evidence="6">tryptophan synthase</fullName>
        <ecNumber evidence="6">4.2.1.20</ecNumber>
    </recommendedName>
</protein>
<dbReference type="Proteomes" id="UP000003167">
    <property type="component" value="Unassembled WGS sequence"/>
</dbReference>
<dbReference type="InterPro" id="IPR023026">
    <property type="entry name" value="Trp_synth_beta/beta-like"/>
</dbReference>
<comment type="similarity">
    <text evidence="4">Belongs to the TrpB family.</text>
</comment>
<dbReference type="GO" id="GO:0052684">
    <property type="term" value="F:L-serine hydro-lyase (adding indole, L-tryptophan-forming) activity"/>
    <property type="evidence" value="ECO:0007669"/>
    <property type="project" value="TreeGrafter"/>
</dbReference>
<evidence type="ECO:0000256" key="12">
    <source>
        <dbReference type="ARBA" id="ARBA00049047"/>
    </source>
</evidence>
<keyword evidence="11" id="KW-0456">Lyase</keyword>
<dbReference type="SUPFAM" id="SSF53686">
    <property type="entry name" value="Tryptophan synthase beta subunit-like PLP-dependent enzymes"/>
    <property type="match status" value="1"/>
</dbReference>
<dbReference type="Gene3D" id="3.40.50.1100">
    <property type="match status" value="2"/>
</dbReference>
<dbReference type="InterPro" id="IPR001926">
    <property type="entry name" value="TrpB-like_PALP"/>
</dbReference>
<dbReference type="HOGENOM" id="CLU_042858_1_0_10"/>